<evidence type="ECO:0000256" key="2">
    <source>
        <dbReference type="ARBA" id="ARBA00023125"/>
    </source>
</evidence>
<organism evidence="6 7">
    <name type="scientific">Deinococcus ruber</name>
    <dbReference type="NCBI Taxonomy" id="1848197"/>
    <lineage>
        <taxon>Bacteria</taxon>
        <taxon>Thermotogati</taxon>
        <taxon>Deinococcota</taxon>
        <taxon>Deinococci</taxon>
        <taxon>Deinococcales</taxon>
        <taxon>Deinococcaceae</taxon>
        <taxon>Deinococcus</taxon>
    </lineage>
</organism>
<feature type="domain" description="HTH tetR-type" evidence="5">
    <location>
        <begin position="6"/>
        <end position="66"/>
    </location>
</feature>
<evidence type="ECO:0000256" key="3">
    <source>
        <dbReference type="ARBA" id="ARBA00023163"/>
    </source>
</evidence>
<dbReference type="GO" id="GO:0000976">
    <property type="term" value="F:transcription cis-regulatory region binding"/>
    <property type="evidence" value="ECO:0007669"/>
    <property type="project" value="TreeGrafter"/>
</dbReference>
<accession>A0A918CD02</accession>
<protein>
    <recommendedName>
        <fullName evidence="5">HTH tetR-type domain-containing protein</fullName>
    </recommendedName>
</protein>
<dbReference type="Pfam" id="PF17754">
    <property type="entry name" value="TetR_C_14"/>
    <property type="match status" value="1"/>
</dbReference>
<comment type="caution">
    <text evidence="6">The sequence shown here is derived from an EMBL/GenBank/DDBJ whole genome shotgun (WGS) entry which is preliminary data.</text>
</comment>
<dbReference type="InterPro" id="IPR023772">
    <property type="entry name" value="DNA-bd_HTH_TetR-type_CS"/>
</dbReference>
<feature type="DNA-binding region" description="H-T-H motif" evidence="4">
    <location>
        <begin position="29"/>
        <end position="48"/>
    </location>
</feature>
<keyword evidence="7" id="KW-1185">Reference proteome</keyword>
<dbReference type="PRINTS" id="PR00455">
    <property type="entry name" value="HTHTETR"/>
</dbReference>
<dbReference type="PROSITE" id="PS01081">
    <property type="entry name" value="HTH_TETR_1"/>
    <property type="match status" value="1"/>
</dbReference>
<keyword evidence="3" id="KW-0804">Transcription</keyword>
<sequence>MPRNYEVVHHRLQEAALELFLEFGYDQVTTTEIATRAGVTQRTFFRHFADKRDILFEREETLCAVLTAAVASAPPHLTPVHVLLNAFQSAEPMLEAHRAFVEPRYAVIAATPALSERELTKVATLTALLAAALEQRAVEPGLATLIVQTSLAAMNHATKRWLTDRSCRLSVHLDRSFALLSQLFADSQPQEAERANQVTPTARNG</sequence>
<name>A0A918CD02_9DEIO</name>
<dbReference type="Pfam" id="PF00440">
    <property type="entry name" value="TetR_N"/>
    <property type="match status" value="1"/>
</dbReference>
<dbReference type="PROSITE" id="PS50977">
    <property type="entry name" value="HTH_TETR_2"/>
    <property type="match status" value="1"/>
</dbReference>
<keyword evidence="1" id="KW-0805">Transcription regulation</keyword>
<dbReference type="InterPro" id="IPR050109">
    <property type="entry name" value="HTH-type_TetR-like_transc_reg"/>
</dbReference>
<dbReference type="AlphaFoldDB" id="A0A918CD02"/>
<dbReference type="InterPro" id="IPR001647">
    <property type="entry name" value="HTH_TetR"/>
</dbReference>
<reference evidence="6" key="1">
    <citation type="journal article" date="2014" name="Int. J. Syst. Evol. Microbiol.">
        <title>Complete genome sequence of Corynebacterium casei LMG S-19264T (=DSM 44701T), isolated from a smear-ripened cheese.</title>
        <authorList>
            <consortium name="US DOE Joint Genome Institute (JGI-PGF)"/>
            <person name="Walter F."/>
            <person name="Albersmeier A."/>
            <person name="Kalinowski J."/>
            <person name="Ruckert C."/>
        </authorList>
    </citation>
    <scope>NUCLEOTIDE SEQUENCE</scope>
    <source>
        <strain evidence="6">JCM 31311</strain>
    </source>
</reference>
<proteinExistence type="predicted"/>
<evidence type="ECO:0000313" key="7">
    <source>
        <dbReference type="Proteomes" id="UP000603865"/>
    </source>
</evidence>
<evidence type="ECO:0000313" key="6">
    <source>
        <dbReference type="EMBL" id="GGR18090.1"/>
    </source>
</evidence>
<dbReference type="GO" id="GO:0003700">
    <property type="term" value="F:DNA-binding transcription factor activity"/>
    <property type="evidence" value="ECO:0007669"/>
    <property type="project" value="TreeGrafter"/>
</dbReference>
<dbReference type="InterPro" id="IPR009057">
    <property type="entry name" value="Homeodomain-like_sf"/>
</dbReference>
<dbReference type="PANTHER" id="PTHR30055">
    <property type="entry name" value="HTH-TYPE TRANSCRIPTIONAL REGULATOR RUTR"/>
    <property type="match status" value="1"/>
</dbReference>
<dbReference type="EMBL" id="BMQL01000021">
    <property type="protein sequence ID" value="GGR18090.1"/>
    <property type="molecule type" value="Genomic_DNA"/>
</dbReference>
<gene>
    <name evidence="6" type="ORF">GCM10008957_33580</name>
</gene>
<reference evidence="6" key="2">
    <citation type="submission" date="2020-09" db="EMBL/GenBank/DDBJ databases">
        <authorList>
            <person name="Sun Q."/>
            <person name="Ohkuma M."/>
        </authorList>
    </citation>
    <scope>NUCLEOTIDE SEQUENCE</scope>
    <source>
        <strain evidence="6">JCM 31311</strain>
    </source>
</reference>
<evidence type="ECO:0000256" key="4">
    <source>
        <dbReference type="PROSITE-ProRule" id="PRU00335"/>
    </source>
</evidence>
<evidence type="ECO:0000259" key="5">
    <source>
        <dbReference type="PROSITE" id="PS50977"/>
    </source>
</evidence>
<dbReference type="Proteomes" id="UP000603865">
    <property type="component" value="Unassembled WGS sequence"/>
</dbReference>
<dbReference type="InterPro" id="IPR041347">
    <property type="entry name" value="MftR_C"/>
</dbReference>
<evidence type="ECO:0000256" key="1">
    <source>
        <dbReference type="ARBA" id="ARBA00023015"/>
    </source>
</evidence>
<dbReference type="Gene3D" id="1.10.357.10">
    <property type="entry name" value="Tetracycline Repressor, domain 2"/>
    <property type="match status" value="1"/>
</dbReference>
<dbReference type="SUPFAM" id="SSF46689">
    <property type="entry name" value="Homeodomain-like"/>
    <property type="match status" value="1"/>
</dbReference>
<keyword evidence="2 4" id="KW-0238">DNA-binding</keyword>
<dbReference type="PANTHER" id="PTHR30055:SF238">
    <property type="entry name" value="MYCOFACTOCIN BIOSYNTHESIS TRANSCRIPTIONAL REGULATOR MFTR-RELATED"/>
    <property type="match status" value="1"/>
</dbReference>